<dbReference type="SUPFAM" id="SSF103473">
    <property type="entry name" value="MFS general substrate transporter"/>
    <property type="match status" value="1"/>
</dbReference>
<dbReference type="Pfam" id="PF07690">
    <property type="entry name" value="MFS_1"/>
    <property type="match status" value="1"/>
</dbReference>
<feature type="region of interest" description="Disordered" evidence="1">
    <location>
        <begin position="209"/>
        <end position="241"/>
    </location>
</feature>
<feature type="transmembrane region" description="Helical" evidence="2">
    <location>
        <begin position="97"/>
        <end position="117"/>
    </location>
</feature>
<dbReference type="Proteomes" id="UP001501414">
    <property type="component" value="Unassembled WGS sequence"/>
</dbReference>
<keyword evidence="2" id="KW-1133">Transmembrane helix</keyword>
<protein>
    <recommendedName>
        <fullName evidence="5">MFS transporter</fullName>
    </recommendedName>
</protein>
<dbReference type="InterPro" id="IPR011701">
    <property type="entry name" value="MFS"/>
</dbReference>
<keyword evidence="2" id="KW-0812">Transmembrane</keyword>
<reference evidence="3 4" key="1">
    <citation type="journal article" date="2019" name="Int. J. Syst. Evol. Microbiol.">
        <title>The Global Catalogue of Microorganisms (GCM) 10K type strain sequencing project: providing services to taxonomists for standard genome sequencing and annotation.</title>
        <authorList>
            <consortium name="The Broad Institute Genomics Platform"/>
            <consortium name="The Broad Institute Genome Sequencing Center for Infectious Disease"/>
            <person name="Wu L."/>
            <person name="Ma J."/>
        </authorList>
    </citation>
    <scope>NUCLEOTIDE SEQUENCE [LARGE SCALE GENOMIC DNA]</scope>
    <source>
        <strain evidence="3 4">JCM 11896</strain>
    </source>
</reference>
<feature type="transmembrane region" description="Helical" evidence="2">
    <location>
        <begin position="31"/>
        <end position="54"/>
    </location>
</feature>
<dbReference type="InterPro" id="IPR036259">
    <property type="entry name" value="MFS_trans_sf"/>
</dbReference>
<keyword evidence="2" id="KW-0472">Membrane</keyword>
<dbReference type="EMBL" id="BAAAJK010000008">
    <property type="protein sequence ID" value="GAA1388451.1"/>
    <property type="molecule type" value="Genomic_DNA"/>
</dbReference>
<feature type="compositionally biased region" description="Polar residues" evidence="1">
    <location>
        <begin position="210"/>
        <end position="223"/>
    </location>
</feature>
<keyword evidence="4" id="KW-1185">Reference proteome</keyword>
<accession>A0ABN1XRT5</accession>
<organism evidence="3 4">
    <name type="scientific">Pseudonocardia kongjuensis</name>
    <dbReference type="NCBI Taxonomy" id="102227"/>
    <lineage>
        <taxon>Bacteria</taxon>
        <taxon>Bacillati</taxon>
        <taxon>Actinomycetota</taxon>
        <taxon>Actinomycetes</taxon>
        <taxon>Pseudonocardiales</taxon>
        <taxon>Pseudonocardiaceae</taxon>
        <taxon>Pseudonocardia</taxon>
    </lineage>
</organism>
<feature type="region of interest" description="Disordered" evidence="1">
    <location>
        <begin position="1"/>
        <end position="21"/>
    </location>
</feature>
<sequence length="241" mass="24009">MNTSDCHARRTGSPGCRGPWPVGEPGPLRRLAVPVLLPTALFGLGQGAAAPLIALQARELGASVAVAGLVVAVLGVGQVVGDLGAGRLVARLGERTAVLLGTGVGVAGGVLCLAAGTPLLLGAGVGLVGVAAAVWGLARQAYVVDVVPAPSRARALSGMAGVMRWLAPGSVESGSWNSGHVTLKEGSWAGVGIRRSSGARCSISLRPDGRSSTWRGISGSVRSRSTRGAARTGSTRACSRA</sequence>
<feature type="transmembrane region" description="Helical" evidence="2">
    <location>
        <begin position="60"/>
        <end position="85"/>
    </location>
</feature>
<name>A0ABN1XRT5_9PSEU</name>
<evidence type="ECO:0000256" key="1">
    <source>
        <dbReference type="SAM" id="MobiDB-lite"/>
    </source>
</evidence>
<gene>
    <name evidence="3" type="ORF">GCM10009613_25820</name>
</gene>
<evidence type="ECO:0000256" key="2">
    <source>
        <dbReference type="SAM" id="Phobius"/>
    </source>
</evidence>
<comment type="caution">
    <text evidence="3">The sequence shown here is derived from an EMBL/GenBank/DDBJ whole genome shotgun (WGS) entry which is preliminary data.</text>
</comment>
<dbReference type="Gene3D" id="1.20.1250.20">
    <property type="entry name" value="MFS general substrate transporter like domains"/>
    <property type="match status" value="1"/>
</dbReference>
<evidence type="ECO:0008006" key="5">
    <source>
        <dbReference type="Google" id="ProtNLM"/>
    </source>
</evidence>
<feature type="compositionally biased region" description="Polar residues" evidence="1">
    <location>
        <begin position="232"/>
        <end position="241"/>
    </location>
</feature>
<proteinExistence type="predicted"/>
<evidence type="ECO:0000313" key="3">
    <source>
        <dbReference type="EMBL" id="GAA1388451.1"/>
    </source>
</evidence>
<evidence type="ECO:0000313" key="4">
    <source>
        <dbReference type="Proteomes" id="UP001501414"/>
    </source>
</evidence>